<feature type="binding site" evidence="5">
    <location>
        <position position="102"/>
    </location>
    <ligand>
        <name>a divalent metal cation</name>
        <dbReference type="ChEBI" id="CHEBI:60240"/>
        <label>1</label>
    </ligand>
</feature>
<dbReference type="InterPro" id="IPR036069">
    <property type="entry name" value="DUF34/NIF3_sf"/>
</dbReference>
<feature type="binding site" evidence="5">
    <location>
        <position position="225"/>
    </location>
    <ligand>
        <name>a divalent metal cation</name>
        <dbReference type="ChEBI" id="CHEBI:60240"/>
        <label>1</label>
    </ligand>
</feature>
<keyword evidence="4 5" id="KW-0479">Metal-binding</keyword>
<dbReference type="Gene3D" id="3.40.1390.30">
    <property type="entry name" value="NIF3 (NGG1p interacting factor 3)-like"/>
    <property type="match status" value="2"/>
</dbReference>
<evidence type="ECO:0000256" key="5">
    <source>
        <dbReference type="PIRSR" id="PIRSR602678-1"/>
    </source>
</evidence>
<reference evidence="6" key="1">
    <citation type="submission" date="2020-02" db="EMBL/GenBank/DDBJ databases">
        <authorList>
            <person name="Meier V. D."/>
        </authorList>
    </citation>
    <scope>NUCLEOTIDE SEQUENCE</scope>
    <source>
        <strain evidence="6">AVDCRST_MAG69</strain>
    </source>
</reference>
<evidence type="ECO:0000256" key="3">
    <source>
        <dbReference type="ARBA" id="ARBA00022112"/>
    </source>
</evidence>
<dbReference type="PANTHER" id="PTHR13799">
    <property type="entry name" value="NGG1 INTERACTING FACTOR 3"/>
    <property type="match status" value="1"/>
</dbReference>
<dbReference type="GO" id="GO:0005737">
    <property type="term" value="C:cytoplasm"/>
    <property type="evidence" value="ECO:0007669"/>
    <property type="project" value="TreeGrafter"/>
</dbReference>
<evidence type="ECO:0000256" key="2">
    <source>
        <dbReference type="ARBA" id="ARBA00011643"/>
    </source>
</evidence>
<dbReference type="SUPFAM" id="SSF102705">
    <property type="entry name" value="NIF3 (NGG1p interacting factor 3)-like"/>
    <property type="match status" value="1"/>
</dbReference>
<dbReference type="NCBIfam" id="TIGR00486">
    <property type="entry name" value="YbgI_SA1388"/>
    <property type="match status" value="1"/>
</dbReference>
<organism evidence="6">
    <name type="scientific">uncultured Solirubrobacteraceae bacterium</name>
    <dbReference type="NCBI Taxonomy" id="1162706"/>
    <lineage>
        <taxon>Bacteria</taxon>
        <taxon>Bacillati</taxon>
        <taxon>Actinomycetota</taxon>
        <taxon>Thermoleophilia</taxon>
        <taxon>Solirubrobacterales</taxon>
        <taxon>Solirubrobacteraceae</taxon>
        <taxon>environmental samples</taxon>
    </lineage>
</organism>
<accession>A0A6J4SBM6</accession>
<keyword evidence="6" id="KW-0378">Hydrolase</keyword>
<dbReference type="AlphaFoldDB" id="A0A6J4SBM6"/>
<sequence>MASRDDLIAHLDDLLEPGAFRDFGPNGLQVPGTREVTRVVTGVSAHQELIRAAIDARAELLLVHHGLFWDFHPTGLTPILAERLRLLFRHDVNLAAYHLPLDGHEEVGNNAQLAVRLGAVSHEAFGEGFGRPIGRVARFPAPGIAADELFRRVEAVTRRQPLVFPAGPPRIRSVGIVSGSAAKSLPEAIAAGLDAFITGEPAEHVMADAREAGIHFIAAGHYATETFGVQALGDRLEREFGVEHQFVDVPNPI</sequence>
<gene>
    <name evidence="6" type="ORF">AVDCRST_MAG69-1538</name>
</gene>
<feature type="binding site" evidence="5">
    <location>
        <position position="64"/>
    </location>
    <ligand>
        <name>a divalent metal cation</name>
        <dbReference type="ChEBI" id="CHEBI:60240"/>
        <label>2</label>
    </ligand>
</feature>
<dbReference type="GO" id="GO:0046872">
    <property type="term" value="F:metal ion binding"/>
    <property type="evidence" value="ECO:0007669"/>
    <property type="project" value="UniProtKB-KW"/>
</dbReference>
<dbReference type="InterPro" id="IPR002678">
    <property type="entry name" value="DUF34/NIF3"/>
</dbReference>
<dbReference type="Pfam" id="PF01784">
    <property type="entry name" value="DUF34_NIF3"/>
    <property type="match status" value="1"/>
</dbReference>
<evidence type="ECO:0000256" key="1">
    <source>
        <dbReference type="ARBA" id="ARBA00006964"/>
    </source>
</evidence>
<dbReference type="GO" id="GO:0016787">
    <property type="term" value="F:hydrolase activity"/>
    <property type="evidence" value="ECO:0007669"/>
    <property type="project" value="UniProtKB-KW"/>
</dbReference>
<comment type="subunit">
    <text evidence="2">Homohexamer.</text>
</comment>
<dbReference type="PANTHER" id="PTHR13799:SF14">
    <property type="entry name" value="GTP CYCLOHYDROLASE 1 TYPE 2 HOMOLOG"/>
    <property type="match status" value="1"/>
</dbReference>
<protein>
    <recommendedName>
        <fullName evidence="3">GTP cyclohydrolase 1 type 2 homolog</fullName>
    </recommendedName>
</protein>
<feature type="binding site" evidence="5">
    <location>
        <position position="65"/>
    </location>
    <ligand>
        <name>a divalent metal cation</name>
        <dbReference type="ChEBI" id="CHEBI:60240"/>
        <label>1</label>
    </ligand>
</feature>
<proteinExistence type="inferred from homology"/>
<evidence type="ECO:0000256" key="4">
    <source>
        <dbReference type="ARBA" id="ARBA00022723"/>
    </source>
</evidence>
<name>A0A6J4SBM6_9ACTN</name>
<evidence type="ECO:0000313" key="6">
    <source>
        <dbReference type="EMBL" id="CAA9494637.1"/>
    </source>
</evidence>
<dbReference type="EMBL" id="CADCVP010000164">
    <property type="protein sequence ID" value="CAA9494637.1"/>
    <property type="molecule type" value="Genomic_DNA"/>
</dbReference>
<comment type="similarity">
    <text evidence="1">Belongs to the GTP cyclohydrolase I type 2/NIF3 family.</text>
</comment>
<feature type="binding site" evidence="5">
    <location>
        <position position="221"/>
    </location>
    <ligand>
        <name>a divalent metal cation</name>
        <dbReference type="ChEBI" id="CHEBI:60240"/>
        <label>1</label>
    </ligand>
</feature>